<dbReference type="EMBL" id="CM003376">
    <property type="protein sequence ID" value="KOM45931.1"/>
    <property type="molecule type" value="Genomic_DNA"/>
</dbReference>
<evidence type="ECO:0000313" key="1">
    <source>
        <dbReference type="EMBL" id="KOM45931.1"/>
    </source>
</evidence>
<evidence type="ECO:0000313" key="2">
    <source>
        <dbReference type="Proteomes" id="UP000053144"/>
    </source>
</evidence>
<proteinExistence type="predicted"/>
<accession>A0A0L9UT77</accession>
<name>A0A0L9UT77_PHAAN</name>
<gene>
    <name evidence="1" type="ORF">LR48_Vigan06g123700</name>
</gene>
<dbReference type="AlphaFoldDB" id="A0A0L9UT77"/>
<dbReference type="Gramene" id="KOM45931">
    <property type="protein sequence ID" value="KOM45931"/>
    <property type="gene ID" value="LR48_Vigan06g123700"/>
</dbReference>
<organism evidence="1 2">
    <name type="scientific">Phaseolus angularis</name>
    <name type="common">Azuki bean</name>
    <name type="synonym">Vigna angularis</name>
    <dbReference type="NCBI Taxonomy" id="3914"/>
    <lineage>
        <taxon>Eukaryota</taxon>
        <taxon>Viridiplantae</taxon>
        <taxon>Streptophyta</taxon>
        <taxon>Embryophyta</taxon>
        <taxon>Tracheophyta</taxon>
        <taxon>Spermatophyta</taxon>
        <taxon>Magnoliopsida</taxon>
        <taxon>eudicotyledons</taxon>
        <taxon>Gunneridae</taxon>
        <taxon>Pentapetalae</taxon>
        <taxon>rosids</taxon>
        <taxon>fabids</taxon>
        <taxon>Fabales</taxon>
        <taxon>Fabaceae</taxon>
        <taxon>Papilionoideae</taxon>
        <taxon>50 kb inversion clade</taxon>
        <taxon>NPAAA clade</taxon>
        <taxon>indigoferoid/millettioid clade</taxon>
        <taxon>Phaseoleae</taxon>
        <taxon>Vigna</taxon>
    </lineage>
</organism>
<dbReference type="Proteomes" id="UP000053144">
    <property type="component" value="Chromosome 6"/>
</dbReference>
<reference evidence="2" key="1">
    <citation type="journal article" date="2015" name="Proc. Natl. Acad. Sci. U.S.A.">
        <title>Genome sequencing of adzuki bean (Vigna angularis) provides insight into high starch and low fat accumulation and domestication.</title>
        <authorList>
            <person name="Yang K."/>
            <person name="Tian Z."/>
            <person name="Chen C."/>
            <person name="Luo L."/>
            <person name="Zhao B."/>
            <person name="Wang Z."/>
            <person name="Yu L."/>
            <person name="Li Y."/>
            <person name="Sun Y."/>
            <person name="Li W."/>
            <person name="Chen Y."/>
            <person name="Li Y."/>
            <person name="Zhang Y."/>
            <person name="Ai D."/>
            <person name="Zhao J."/>
            <person name="Shang C."/>
            <person name="Ma Y."/>
            <person name="Wu B."/>
            <person name="Wang M."/>
            <person name="Gao L."/>
            <person name="Sun D."/>
            <person name="Zhang P."/>
            <person name="Guo F."/>
            <person name="Wang W."/>
            <person name="Li Y."/>
            <person name="Wang J."/>
            <person name="Varshney R.K."/>
            <person name="Wang J."/>
            <person name="Ling H.Q."/>
            <person name="Wan P."/>
        </authorList>
    </citation>
    <scope>NUCLEOTIDE SEQUENCE</scope>
    <source>
        <strain evidence="2">cv. Jingnong 6</strain>
    </source>
</reference>
<protein>
    <submittedName>
        <fullName evidence="1">Uncharacterized protein</fullName>
    </submittedName>
</protein>
<sequence>MSVGGVAVSSRASSSRGRLIQGYVTSWLSIREKGFVRQAIGGANTPKAVVVVECNIKLLFQCTFLGSTA</sequence>